<keyword evidence="3" id="KW-1185">Reference proteome</keyword>
<dbReference type="EMBL" id="JANPWB010000014">
    <property type="protein sequence ID" value="KAJ1097762.1"/>
    <property type="molecule type" value="Genomic_DNA"/>
</dbReference>
<evidence type="ECO:0000313" key="3">
    <source>
        <dbReference type="Proteomes" id="UP001066276"/>
    </source>
</evidence>
<gene>
    <name evidence="2" type="ORF">NDU88_002879</name>
</gene>
<organism evidence="2 3">
    <name type="scientific">Pleurodeles waltl</name>
    <name type="common">Iberian ribbed newt</name>
    <dbReference type="NCBI Taxonomy" id="8319"/>
    <lineage>
        <taxon>Eukaryota</taxon>
        <taxon>Metazoa</taxon>
        <taxon>Chordata</taxon>
        <taxon>Craniata</taxon>
        <taxon>Vertebrata</taxon>
        <taxon>Euteleostomi</taxon>
        <taxon>Amphibia</taxon>
        <taxon>Batrachia</taxon>
        <taxon>Caudata</taxon>
        <taxon>Salamandroidea</taxon>
        <taxon>Salamandridae</taxon>
        <taxon>Pleurodelinae</taxon>
        <taxon>Pleurodeles</taxon>
    </lineage>
</organism>
<proteinExistence type="predicted"/>
<evidence type="ECO:0000256" key="1">
    <source>
        <dbReference type="SAM" id="MobiDB-lite"/>
    </source>
</evidence>
<reference evidence="2" key="1">
    <citation type="journal article" date="2022" name="bioRxiv">
        <title>Sequencing and chromosome-scale assembly of the giantPleurodeles waltlgenome.</title>
        <authorList>
            <person name="Brown T."/>
            <person name="Elewa A."/>
            <person name="Iarovenko S."/>
            <person name="Subramanian E."/>
            <person name="Araus A.J."/>
            <person name="Petzold A."/>
            <person name="Susuki M."/>
            <person name="Suzuki K.-i.T."/>
            <person name="Hayashi T."/>
            <person name="Toyoda A."/>
            <person name="Oliveira C."/>
            <person name="Osipova E."/>
            <person name="Leigh N.D."/>
            <person name="Simon A."/>
            <person name="Yun M.H."/>
        </authorList>
    </citation>
    <scope>NUCLEOTIDE SEQUENCE</scope>
    <source>
        <strain evidence="2">20211129_DDA</strain>
        <tissue evidence="2">Liver</tissue>
    </source>
</reference>
<feature type="region of interest" description="Disordered" evidence="1">
    <location>
        <begin position="57"/>
        <end position="97"/>
    </location>
</feature>
<accession>A0AAV7M2S3</accession>
<comment type="caution">
    <text evidence="2">The sequence shown here is derived from an EMBL/GenBank/DDBJ whole genome shotgun (WGS) entry which is preliminary data.</text>
</comment>
<evidence type="ECO:0000313" key="2">
    <source>
        <dbReference type="EMBL" id="KAJ1097762.1"/>
    </source>
</evidence>
<dbReference type="AlphaFoldDB" id="A0AAV7M2S3"/>
<protein>
    <submittedName>
        <fullName evidence="2">Uncharacterized protein</fullName>
    </submittedName>
</protein>
<sequence length="125" mass="13752">MHPRGGPCPRVLVVRQHEQLGPGRPQHWRARWHSLNRQRGPGCLVSAACHIEVSGEGEIESHKRRGQAAQIHMRSKAGPLLPVAPEGPQTEPSTKCPEATCCQESCPKRAMDTTPRKTQHSSNMG</sequence>
<name>A0AAV7M2S3_PLEWA</name>
<dbReference type="Proteomes" id="UP001066276">
    <property type="component" value="Chromosome 10"/>
</dbReference>